<dbReference type="Pfam" id="PF00651">
    <property type="entry name" value="BTB"/>
    <property type="match status" value="1"/>
</dbReference>
<organism evidence="2 3">
    <name type="scientific">Apiospora rasikravindrae</name>
    <dbReference type="NCBI Taxonomy" id="990691"/>
    <lineage>
        <taxon>Eukaryota</taxon>
        <taxon>Fungi</taxon>
        <taxon>Dikarya</taxon>
        <taxon>Ascomycota</taxon>
        <taxon>Pezizomycotina</taxon>
        <taxon>Sordariomycetes</taxon>
        <taxon>Xylariomycetidae</taxon>
        <taxon>Amphisphaeriales</taxon>
        <taxon>Apiosporaceae</taxon>
        <taxon>Apiospora</taxon>
    </lineage>
</organism>
<accession>A0ABR1S2D9</accession>
<dbReference type="SUPFAM" id="SSF54695">
    <property type="entry name" value="POZ domain"/>
    <property type="match status" value="1"/>
</dbReference>
<dbReference type="InterPro" id="IPR000210">
    <property type="entry name" value="BTB/POZ_dom"/>
</dbReference>
<dbReference type="InterPro" id="IPR011333">
    <property type="entry name" value="SKP1/BTB/POZ_sf"/>
</dbReference>
<dbReference type="Gene3D" id="3.30.710.10">
    <property type="entry name" value="Potassium Channel Kv1.1, Chain A"/>
    <property type="match status" value="1"/>
</dbReference>
<comment type="caution">
    <text evidence="2">The sequence shown here is derived from an EMBL/GenBank/DDBJ whole genome shotgun (WGS) entry which is preliminary data.</text>
</comment>
<dbReference type="PANTHER" id="PTHR24413">
    <property type="entry name" value="SPECKLE-TYPE POZ PROTEIN"/>
    <property type="match status" value="1"/>
</dbReference>
<dbReference type="PROSITE" id="PS50097">
    <property type="entry name" value="BTB"/>
    <property type="match status" value="1"/>
</dbReference>
<gene>
    <name evidence="2" type="ORF">PG993_011906</name>
</gene>
<name>A0ABR1S2D9_9PEZI</name>
<evidence type="ECO:0000259" key="1">
    <source>
        <dbReference type="PROSITE" id="PS50097"/>
    </source>
</evidence>
<evidence type="ECO:0000313" key="2">
    <source>
        <dbReference type="EMBL" id="KAK8023840.1"/>
    </source>
</evidence>
<sequence>MTDFPFLDEDPSIMMQDSGERLFKKELFSDAKLVVNGEVWPVHKTILCTRSEYFKKAFTGNFKEATTSEVVIEGHPTEAVEGVLYYLYTGVVDKEKFTTLRSAIDLFVAADYFDIDYASAEQSKYLIFFYAARLAYGSTPTFRALQSPIEGFLRNAHFLLTKETHFLKKLRDVPEFAVAIIEMMTSNATNDHISKWPAMPRDCDYCHRDVTDFADIWVVVVRDRPDSSYEGDLKLLGTCNNCTLR</sequence>
<dbReference type="EMBL" id="JAQQWK010000011">
    <property type="protein sequence ID" value="KAK8023840.1"/>
    <property type="molecule type" value="Genomic_DNA"/>
</dbReference>
<dbReference type="SMART" id="SM00225">
    <property type="entry name" value="BTB"/>
    <property type="match status" value="1"/>
</dbReference>
<evidence type="ECO:0000313" key="3">
    <source>
        <dbReference type="Proteomes" id="UP001444661"/>
    </source>
</evidence>
<proteinExistence type="predicted"/>
<dbReference type="Proteomes" id="UP001444661">
    <property type="component" value="Unassembled WGS sequence"/>
</dbReference>
<protein>
    <submittedName>
        <fullName evidence="2">BTB/POZ protein</fullName>
    </submittedName>
</protein>
<reference evidence="2 3" key="1">
    <citation type="submission" date="2023-01" db="EMBL/GenBank/DDBJ databases">
        <title>Analysis of 21 Apiospora genomes using comparative genomics revels a genus with tremendous synthesis potential of carbohydrate active enzymes and secondary metabolites.</title>
        <authorList>
            <person name="Sorensen T."/>
        </authorList>
    </citation>
    <scope>NUCLEOTIDE SEQUENCE [LARGE SCALE GENOMIC DNA]</scope>
    <source>
        <strain evidence="2 3">CBS 33761</strain>
    </source>
</reference>
<dbReference type="CDD" id="cd18186">
    <property type="entry name" value="BTB_POZ_ZBTB_KLHL-like"/>
    <property type="match status" value="1"/>
</dbReference>
<feature type="domain" description="BTB" evidence="1">
    <location>
        <begin position="29"/>
        <end position="96"/>
    </location>
</feature>
<keyword evidence="3" id="KW-1185">Reference proteome</keyword>